<dbReference type="SUPFAM" id="SSF50475">
    <property type="entry name" value="FMN-binding split barrel"/>
    <property type="match status" value="1"/>
</dbReference>
<evidence type="ECO:0000313" key="1">
    <source>
        <dbReference type="EMBL" id="MPN32029.1"/>
    </source>
</evidence>
<protein>
    <recommendedName>
        <fullName evidence="2">Pyridoxamine 5'-phosphate oxidase putative domain-containing protein</fullName>
    </recommendedName>
</protein>
<proteinExistence type="predicted"/>
<dbReference type="AlphaFoldDB" id="A0A645H212"/>
<dbReference type="InterPro" id="IPR012349">
    <property type="entry name" value="Split_barrel_FMN-bd"/>
</dbReference>
<evidence type="ECO:0008006" key="2">
    <source>
        <dbReference type="Google" id="ProtNLM"/>
    </source>
</evidence>
<gene>
    <name evidence="1" type="ORF">SDC9_179505</name>
</gene>
<dbReference type="Gene3D" id="2.30.110.10">
    <property type="entry name" value="Electron Transport, Fmn-binding Protein, Chain A"/>
    <property type="match status" value="1"/>
</dbReference>
<comment type="caution">
    <text evidence="1">The sequence shown here is derived from an EMBL/GenBank/DDBJ whole genome shotgun (WGS) entry which is preliminary data.</text>
</comment>
<dbReference type="PANTHER" id="PTHR34071">
    <property type="entry name" value="5-NITROIMIDAZOLE ANTIBIOTICS RESISTANCE PROTEIN, NIMA-FAMILY-RELATED PROTEIN-RELATED"/>
    <property type="match status" value="1"/>
</dbReference>
<dbReference type="PANTHER" id="PTHR34071:SF2">
    <property type="entry name" value="FLAVIN-NUCLEOTIDE-BINDING PROTEIN"/>
    <property type="match status" value="1"/>
</dbReference>
<organism evidence="1">
    <name type="scientific">bioreactor metagenome</name>
    <dbReference type="NCBI Taxonomy" id="1076179"/>
    <lineage>
        <taxon>unclassified sequences</taxon>
        <taxon>metagenomes</taxon>
        <taxon>ecological metagenomes</taxon>
    </lineage>
</organism>
<dbReference type="Pfam" id="PF12900">
    <property type="entry name" value="Pyridox_ox_2"/>
    <property type="match status" value="1"/>
</dbReference>
<sequence length="157" mass="17663">MQYRMQTHPLAKDQMESLLHKAQTGCLATLNADNTPYVTPVHFLYQDGIVYIHGLPKGQKISNLTNRSSVCMTVYEMEALLLDPENKPCDTNTNYQSVILSGKATLLHDEEEKQNVLCGIVNKYTPHLQGVPLPPNMVRGTAVIRIDILEMTGKYYI</sequence>
<reference evidence="1" key="1">
    <citation type="submission" date="2019-08" db="EMBL/GenBank/DDBJ databases">
        <authorList>
            <person name="Kucharzyk K."/>
            <person name="Murdoch R.W."/>
            <person name="Higgins S."/>
            <person name="Loffler F."/>
        </authorList>
    </citation>
    <scope>NUCLEOTIDE SEQUENCE</scope>
</reference>
<dbReference type="InterPro" id="IPR024747">
    <property type="entry name" value="Pyridox_Oxase-rel"/>
</dbReference>
<dbReference type="EMBL" id="VSSQ01083815">
    <property type="protein sequence ID" value="MPN32029.1"/>
    <property type="molecule type" value="Genomic_DNA"/>
</dbReference>
<name>A0A645H212_9ZZZZ</name>
<accession>A0A645H212</accession>